<keyword evidence="2" id="KW-0378">Hydrolase</keyword>
<keyword evidence="2" id="KW-0121">Carboxypeptidase</keyword>
<evidence type="ECO:0000256" key="1">
    <source>
        <dbReference type="SAM" id="MobiDB-lite"/>
    </source>
</evidence>
<comment type="caution">
    <text evidence="2">The sequence shown here is derived from an EMBL/GenBank/DDBJ whole genome shotgun (WGS) entry which is preliminary data.</text>
</comment>
<feature type="region of interest" description="Disordered" evidence="1">
    <location>
        <begin position="109"/>
        <end position="131"/>
    </location>
</feature>
<dbReference type="EMBL" id="BKCP01012514">
    <property type="protein sequence ID" value="GER56175.1"/>
    <property type="molecule type" value="Genomic_DNA"/>
</dbReference>
<protein>
    <submittedName>
        <fullName evidence="2">Serine-type D-Ala-D-Ala carboxypeptidase</fullName>
    </submittedName>
</protein>
<name>A0A5A7RG53_STRAF</name>
<proteinExistence type="predicted"/>
<feature type="compositionally biased region" description="Polar residues" evidence="1">
    <location>
        <begin position="109"/>
        <end position="121"/>
    </location>
</feature>
<dbReference type="OrthoDB" id="694980at2759"/>
<dbReference type="AlphaFoldDB" id="A0A5A7RG53"/>
<reference evidence="3" key="1">
    <citation type="journal article" date="2019" name="Curr. Biol.">
        <title>Genome Sequence of Striga asiatica Provides Insight into the Evolution of Plant Parasitism.</title>
        <authorList>
            <person name="Yoshida S."/>
            <person name="Kim S."/>
            <person name="Wafula E.K."/>
            <person name="Tanskanen J."/>
            <person name="Kim Y.M."/>
            <person name="Honaas L."/>
            <person name="Yang Z."/>
            <person name="Spallek T."/>
            <person name="Conn C.E."/>
            <person name="Ichihashi Y."/>
            <person name="Cheong K."/>
            <person name="Cui S."/>
            <person name="Der J.P."/>
            <person name="Gundlach H."/>
            <person name="Jiao Y."/>
            <person name="Hori C."/>
            <person name="Ishida J.K."/>
            <person name="Kasahara H."/>
            <person name="Kiba T."/>
            <person name="Kim M.S."/>
            <person name="Koo N."/>
            <person name="Laohavisit A."/>
            <person name="Lee Y.H."/>
            <person name="Lumba S."/>
            <person name="McCourt P."/>
            <person name="Mortimer J.C."/>
            <person name="Mutuku J.M."/>
            <person name="Nomura T."/>
            <person name="Sasaki-Sekimoto Y."/>
            <person name="Seto Y."/>
            <person name="Wang Y."/>
            <person name="Wakatake T."/>
            <person name="Sakakibara H."/>
            <person name="Demura T."/>
            <person name="Yamaguchi S."/>
            <person name="Yoneyama K."/>
            <person name="Manabe R.I."/>
            <person name="Nelson D.C."/>
            <person name="Schulman A.H."/>
            <person name="Timko M.P."/>
            <person name="dePamphilis C.W."/>
            <person name="Choi D."/>
            <person name="Shirasu K."/>
        </authorList>
    </citation>
    <scope>NUCLEOTIDE SEQUENCE [LARGE SCALE GENOMIC DNA]</scope>
    <source>
        <strain evidence="3">cv. UVA1</strain>
    </source>
</reference>
<organism evidence="2 3">
    <name type="scientific">Striga asiatica</name>
    <name type="common">Asiatic witchweed</name>
    <name type="synonym">Buchnera asiatica</name>
    <dbReference type="NCBI Taxonomy" id="4170"/>
    <lineage>
        <taxon>Eukaryota</taxon>
        <taxon>Viridiplantae</taxon>
        <taxon>Streptophyta</taxon>
        <taxon>Embryophyta</taxon>
        <taxon>Tracheophyta</taxon>
        <taxon>Spermatophyta</taxon>
        <taxon>Magnoliopsida</taxon>
        <taxon>eudicotyledons</taxon>
        <taxon>Gunneridae</taxon>
        <taxon>Pentapetalae</taxon>
        <taxon>asterids</taxon>
        <taxon>lamiids</taxon>
        <taxon>Lamiales</taxon>
        <taxon>Orobanchaceae</taxon>
        <taxon>Buchnereae</taxon>
        <taxon>Striga</taxon>
    </lineage>
</organism>
<sequence length="159" mass="16935">MAAALASSPEVGSSMNMIEGFATSSTAIVSLFLCSVESPFTPGSPTIDITREPEPSGVDEGFINGDIRGVNVGLLTITGNPSKGGLVFRVAGDGDVTLDVTSRFSSRQNVHQSRFSGPTHSHQSRENSGPECAANSLQQFQFVFTHSLSFHFLHKMFPN</sequence>
<dbReference type="GO" id="GO:0004180">
    <property type="term" value="F:carboxypeptidase activity"/>
    <property type="evidence" value="ECO:0007669"/>
    <property type="project" value="UniProtKB-KW"/>
</dbReference>
<accession>A0A5A7RG53</accession>
<gene>
    <name evidence="2" type="ORF">STAS_33885</name>
</gene>
<keyword evidence="2" id="KW-0645">Protease</keyword>
<keyword evidence="3" id="KW-1185">Reference proteome</keyword>
<evidence type="ECO:0000313" key="3">
    <source>
        <dbReference type="Proteomes" id="UP000325081"/>
    </source>
</evidence>
<evidence type="ECO:0000313" key="2">
    <source>
        <dbReference type="EMBL" id="GER56175.1"/>
    </source>
</evidence>
<dbReference type="Proteomes" id="UP000325081">
    <property type="component" value="Unassembled WGS sequence"/>
</dbReference>